<dbReference type="PROSITE" id="PS50162">
    <property type="entry name" value="RECA_2"/>
    <property type="match status" value="1"/>
</dbReference>
<evidence type="ECO:0000256" key="6">
    <source>
        <dbReference type="ARBA" id="ARBA00022833"/>
    </source>
</evidence>
<keyword evidence="5" id="KW-0378">Hydrolase</keyword>
<keyword evidence="9 12" id="KW-0238">DNA-binding</keyword>
<dbReference type="InterPro" id="IPR027417">
    <property type="entry name" value="P-loop_NTPase"/>
</dbReference>
<evidence type="ECO:0000259" key="13">
    <source>
        <dbReference type="PROSITE" id="PS50162"/>
    </source>
</evidence>
<keyword evidence="7 12" id="KW-0067">ATP-binding</keyword>
<evidence type="ECO:0000256" key="8">
    <source>
        <dbReference type="ARBA" id="ARBA00023016"/>
    </source>
</evidence>
<dbReference type="GO" id="GO:0140664">
    <property type="term" value="F:ATP-dependent DNA damage sensor activity"/>
    <property type="evidence" value="ECO:0007669"/>
    <property type="project" value="InterPro"/>
</dbReference>
<feature type="domain" description="RecA family profile 1" evidence="13">
    <location>
        <begin position="68"/>
        <end position="220"/>
    </location>
</feature>
<organism evidence="14 15">
    <name type="scientific">Anaerococcus porci</name>
    <dbReference type="NCBI Taxonomy" id="2652269"/>
    <lineage>
        <taxon>Bacteria</taxon>
        <taxon>Bacillati</taxon>
        <taxon>Bacillota</taxon>
        <taxon>Tissierellia</taxon>
        <taxon>Tissierellales</taxon>
        <taxon>Peptoniphilaceae</taxon>
        <taxon>Anaerococcus</taxon>
    </lineage>
</organism>
<dbReference type="InterPro" id="IPR041166">
    <property type="entry name" value="Rubredoxin_2"/>
</dbReference>
<dbReference type="EMBL" id="VULQ01000017">
    <property type="protein sequence ID" value="MSS78670.1"/>
    <property type="molecule type" value="Genomic_DNA"/>
</dbReference>
<evidence type="ECO:0000313" key="14">
    <source>
        <dbReference type="EMBL" id="MSS78670.1"/>
    </source>
</evidence>
<keyword evidence="2 12" id="KW-0547">Nucleotide-binding</keyword>
<keyword evidence="6 12" id="KW-0862">Zinc</keyword>
<dbReference type="Pfam" id="PF18073">
    <property type="entry name" value="Zn_ribbon_LapB"/>
    <property type="match status" value="1"/>
</dbReference>
<dbReference type="SUPFAM" id="SSF52540">
    <property type="entry name" value="P-loop containing nucleoside triphosphate hydrolases"/>
    <property type="match status" value="1"/>
</dbReference>
<evidence type="ECO:0000256" key="2">
    <source>
        <dbReference type="ARBA" id="ARBA00022741"/>
    </source>
</evidence>
<dbReference type="InterPro" id="IPR020568">
    <property type="entry name" value="Ribosomal_Su5_D2-typ_SF"/>
</dbReference>
<dbReference type="Proteomes" id="UP000441925">
    <property type="component" value="Unassembled WGS sequence"/>
</dbReference>
<protein>
    <recommendedName>
        <fullName evidence="11 12">DNA repair protein RadA</fullName>
    </recommendedName>
</protein>
<comment type="similarity">
    <text evidence="12">Belongs to the RecA family. RadA subfamily.</text>
</comment>
<dbReference type="SMART" id="SM00382">
    <property type="entry name" value="AAA"/>
    <property type="match status" value="1"/>
</dbReference>
<dbReference type="GO" id="GO:0003684">
    <property type="term" value="F:damaged DNA binding"/>
    <property type="evidence" value="ECO:0007669"/>
    <property type="project" value="InterPro"/>
</dbReference>
<dbReference type="PANTHER" id="PTHR32472">
    <property type="entry name" value="DNA REPAIR PROTEIN RADA"/>
    <property type="match status" value="1"/>
</dbReference>
<dbReference type="GO" id="GO:0008270">
    <property type="term" value="F:zinc ion binding"/>
    <property type="evidence" value="ECO:0007669"/>
    <property type="project" value="UniProtKB-KW"/>
</dbReference>
<evidence type="ECO:0000256" key="4">
    <source>
        <dbReference type="ARBA" id="ARBA00022771"/>
    </source>
</evidence>
<dbReference type="SUPFAM" id="SSF54211">
    <property type="entry name" value="Ribosomal protein S5 domain 2-like"/>
    <property type="match status" value="1"/>
</dbReference>
<evidence type="ECO:0000256" key="3">
    <source>
        <dbReference type="ARBA" id="ARBA00022763"/>
    </source>
</evidence>
<evidence type="ECO:0000256" key="11">
    <source>
        <dbReference type="NCBIfam" id="TIGR00416"/>
    </source>
</evidence>
<dbReference type="RefSeq" id="WP_154541960.1">
    <property type="nucleotide sequence ID" value="NZ_JAXDSU010000018.1"/>
</dbReference>
<dbReference type="InterPro" id="IPR014721">
    <property type="entry name" value="Ribsml_uS5_D2-typ_fold_subgr"/>
</dbReference>
<dbReference type="AlphaFoldDB" id="A0A6N7VGV0"/>
<keyword evidence="1 12" id="KW-0479">Metal-binding</keyword>
<comment type="function">
    <text evidence="12">DNA-dependent ATPase involved in processing of recombination intermediates, plays a role in repairing DNA breaks. Stimulates the branch migration of RecA-mediated strand transfer reactions, allowing the 3' invading strand to extend heteroduplex DNA faster. Binds ssDNA in the presence of ADP but not other nucleotides, has ATPase activity that is stimulated by ssDNA and various branched DNA structures, but inhibited by SSB. Does not have RecA's homology-searching function.</text>
</comment>
<dbReference type="InterPro" id="IPR004504">
    <property type="entry name" value="DNA_repair_RadA"/>
</dbReference>
<dbReference type="InterPro" id="IPR020588">
    <property type="entry name" value="RecA_ATP-bd"/>
</dbReference>
<reference evidence="14 15" key="1">
    <citation type="submission" date="2019-08" db="EMBL/GenBank/DDBJ databases">
        <title>In-depth cultivation of the pig gut microbiome towards novel bacterial diversity and tailored functional studies.</title>
        <authorList>
            <person name="Wylensek D."/>
            <person name="Hitch T.C.A."/>
            <person name="Clavel T."/>
        </authorList>
    </citation>
    <scope>NUCLEOTIDE SEQUENCE [LARGE SCALE GENOMIC DNA]</scope>
    <source>
        <strain evidence="14 15">WCA-380-WT-2B</strain>
    </source>
</reference>
<name>A0A6N7VGV0_9FIRM</name>
<dbReference type="Pfam" id="PF13481">
    <property type="entry name" value="AAA_25"/>
    <property type="match status" value="1"/>
</dbReference>
<dbReference type="PANTHER" id="PTHR32472:SF10">
    <property type="entry name" value="DNA REPAIR PROTEIN RADA-LIKE PROTEIN"/>
    <property type="match status" value="1"/>
</dbReference>
<dbReference type="Gene3D" id="3.40.50.300">
    <property type="entry name" value="P-loop containing nucleotide triphosphate hydrolases"/>
    <property type="match status" value="1"/>
</dbReference>
<dbReference type="GO" id="GO:0016787">
    <property type="term" value="F:hydrolase activity"/>
    <property type="evidence" value="ECO:0007669"/>
    <property type="project" value="UniProtKB-KW"/>
</dbReference>
<proteinExistence type="inferred from homology"/>
<dbReference type="InterPro" id="IPR003593">
    <property type="entry name" value="AAA+_ATPase"/>
</dbReference>
<evidence type="ECO:0000256" key="9">
    <source>
        <dbReference type="ARBA" id="ARBA00023125"/>
    </source>
</evidence>
<dbReference type="GO" id="GO:0000725">
    <property type="term" value="P:recombinational repair"/>
    <property type="evidence" value="ECO:0007669"/>
    <property type="project" value="TreeGrafter"/>
</dbReference>
<dbReference type="Gene3D" id="3.30.230.10">
    <property type="match status" value="1"/>
</dbReference>
<evidence type="ECO:0000256" key="5">
    <source>
        <dbReference type="ARBA" id="ARBA00022801"/>
    </source>
</evidence>
<keyword evidence="3 12" id="KW-0227">DNA damage</keyword>
<evidence type="ECO:0000256" key="1">
    <source>
        <dbReference type="ARBA" id="ARBA00022723"/>
    </source>
</evidence>
<evidence type="ECO:0000256" key="7">
    <source>
        <dbReference type="ARBA" id="ARBA00022840"/>
    </source>
</evidence>
<keyword evidence="10 12" id="KW-0234">DNA repair</keyword>
<keyword evidence="15" id="KW-1185">Reference proteome</keyword>
<evidence type="ECO:0000256" key="10">
    <source>
        <dbReference type="ARBA" id="ARBA00023204"/>
    </source>
</evidence>
<keyword evidence="8" id="KW-0346">Stress response</keyword>
<evidence type="ECO:0000256" key="12">
    <source>
        <dbReference type="RuleBase" id="RU003555"/>
    </source>
</evidence>
<accession>A0A6N7VGV0</accession>
<evidence type="ECO:0000313" key="15">
    <source>
        <dbReference type="Proteomes" id="UP000441925"/>
    </source>
</evidence>
<dbReference type="PRINTS" id="PR01874">
    <property type="entry name" value="DNAREPAIRADA"/>
</dbReference>
<dbReference type="NCBIfam" id="TIGR00416">
    <property type="entry name" value="sms"/>
    <property type="match status" value="1"/>
</dbReference>
<sequence length="458" mass="51110">MPKLKKAYECKNCGHVQNVWAGKCPECGKWGSLIEKTVTKESQKAKNTSLTLDDSNQARLLSDIRVDESERIKSSYDEFDRAIGGGLVKDSVSILTARPGAGKSTLLLQLSASFAKKGIRVMYISGEESESQIKSRADRIIGDISKNIWILSTNSMDLAIREIEKRDVQIIILDSIQTFALAEFDNKQGSPTQSVECANKCVEIAKNPENKRAFIMVGHMNKTGEMAGLRTLEHLVDTVLVLDGESEEDLRMLTATKNRFGPTGEVGLFSMQEEGLIEITNPSEYFITERDESIEGSAISVMKEGTRLLEVEIESLVSKSFMPYPQRIGDSLRKDQLNTLISILQERAGINLFDENVIIKATGGLKLREQSVNLAIMVSIASSYLKKPIDNKTVFIAEVGLTGELKKVPQIRSRLKELERLGYKRAYIARNSVDKKDFKTLEIKDMKNIREVIGDIFS</sequence>
<dbReference type="GO" id="GO:0005524">
    <property type="term" value="F:ATP binding"/>
    <property type="evidence" value="ECO:0007669"/>
    <property type="project" value="UniProtKB-UniRule"/>
</dbReference>
<dbReference type="GO" id="GO:0005829">
    <property type="term" value="C:cytosol"/>
    <property type="evidence" value="ECO:0007669"/>
    <property type="project" value="TreeGrafter"/>
</dbReference>
<gene>
    <name evidence="14" type="primary">radA</name>
    <name evidence="14" type="ORF">FYJ26_09795</name>
</gene>
<comment type="caution">
    <text evidence="14">The sequence shown here is derived from an EMBL/GenBank/DDBJ whole genome shotgun (WGS) entry which is preliminary data.</text>
</comment>
<keyword evidence="4 12" id="KW-0863">Zinc-finger</keyword>